<protein>
    <submittedName>
        <fullName evidence="1">Uncharacterized protein</fullName>
    </submittedName>
</protein>
<dbReference type="EMBL" id="UINC01028809">
    <property type="protein sequence ID" value="SVB10458.1"/>
    <property type="molecule type" value="Genomic_DNA"/>
</dbReference>
<sequence length="107" mass="11933">MNRSIAMESRLDKLEQDNRRLKLALGLLLLVLTAIPLAGAVMPQQIPEMITAQGFYVIDENGTRRAGMNAAGIAYWDYNGAPRVMMHTDGIRYNDENGSLVWSTPPR</sequence>
<reference evidence="1" key="1">
    <citation type="submission" date="2018-05" db="EMBL/GenBank/DDBJ databases">
        <authorList>
            <person name="Lanie J.A."/>
            <person name="Ng W.-L."/>
            <person name="Kazmierczak K.M."/>
            <person name="Andrzejewski T.M."/>
            <person name="Davidsen T.M."/>
            <person name="Wayne K.J."/>
            <person name="Tettelin H."/>
            <person name="Glass J.I."/>
            <person name="Rusch D."/>
            <person name="Podicherti R."/>
            <person name="Tsui H.-C.T."/>
            <person name="Winkler M.E."/>
        </authorList>
    </citation>
    <scope>NUCLEOTIDE SEQUENCE</scope>
</reference>
<name>A0A382B9L6_9ZZZZ</name>
<accession>A0A382B9L6</accession>
<evidence type="ECO:0000313" key="1">
    <source>
        <dbReference type="EMBL" id="SVB10458.1"/>
    </source>
</evidence>
<proteinExistence type="predicted"/>
<gene>
    <name evidence="1" type="ORF">METZ01_LOCUS163312</name>
</gene>
<organism evidence="1">
    <name type="scientific">marine metagenome</name>
    <dbReference type="NCBI Taxonomy" id="408172"/>
    <lineage>
        <taxon>unclassified sequences</taxon>
        <taxon>metagenomes</taxon>
        <taxon>ecological metagenomes</taxon>
    </lineage>
</organism>
<dbReference type="AlphaFoldDB" id="A0A382B9L6"/>